<dbReference type="Gene3D" id="3.40.980.20">
    <property type="entry name" value="Four-carbon acid sugar kinase, nucleotide binding domain"/>
    <property type="match status" value="1"/>
</dbReference>
<feature type="domain" description="Four-carbon acid sugar kinase N-terminal" evidence="8">
    <location>
        <begin position="7"/>
        <end position="259"/>
    </location>
</feature>
<evidence type="ECO:0000256" key="4">
    <source>
        <dbReference type="ARBA" id="ARBA00022777"/>
    </source>
</evidence>
<sequence length="420" mass="42879">MPPSTVVVLADDLTSAADGAAPFRRHGHRARVLFAPEAAAPGIESGVTAVDLGTRLLGEADAAARCREAAAAYAGADLLVKTVDSTLRGHVAAEVRAALAGSGRRTVILAPAFPSEGRTTVRGVQYVRGVRVDASEFARDPAHPVRSADLARLLPEAVVLDVAAPSEPEPEPASSPDPGPEPVTACASGPGPDPGRDPGPEPRPDPVRERLAELSRLVDAGGILVCSAADDADLDAVVAAVPRPQDVLWVGSPGLADALARRHARRPADALPALPAVRSPLIVVGSANPTSRRQLAALRARFTGEPLAVLHTPEERAADPADPAGPAALVRRLAEETRRRTESGRADGLVLTGGETAAAVLGALGGTGIELYDEPEPGIARGTLHGPGAPRLPVLVKAGGFGDDGTLVRLHALLTAGGAR</sequence>
<dbReference type="Pfam" id="PF17042">
    <property type="entry name" value="NBD_C"/>
    <property type="match status" value="1"/>
</dbReference>
<dbReference type="SUPFAM" id="SSF142764">
    <property type="entry name" value="YgbK-like"/>
    <property type="match status" value="2"/>
</dbReference>
<proteinExistence type="inferred from homology"/>
<dbReference type="InterPro" id="IPR042213">
    <property type="entry name" value="NBD_C_sf"/>
</dbReference>
<feature type="compositionally biased region" description="Basic and acidic residues" evidence="7">
    <location>
        <begin position="194"/>
        <end position="207"/>
    </location>
</feature>
<comment type="caution">
    <text evidence="10">The sequence shown here is derived from an EMBL/GenBank/DDBJ whole genome shotgun (WGS) entry which is preliminary data.</text>
</comment>
<dbReference type="EC" id="2.7.1.-" evidence="10"/>
<accession>A0ABV5QW61</accession>
<keyword evidence="3" id="KW-0547">Nucleotide-binding</keyword>
<protein>
    <submittedName>
        <fullName evidence="10">Four-carbon acid sugar kinase family protein</fullName>
        <ecNumber evidence="10">2.7.1.-</ecNumber>
    </submittedName>
</protein>
<feature type="compositionally biased region" description="Pro residues" evidence="7">
    <location>
        <begin position="171"/>
        <end position="181"/>
    </location>
</feature>
<organism evidence="10 11">
    <name type="scientific">Streptomyces roseoviridis</name>
    <dbReference type="NCBI Taxonomy" id="67361"/>
    <lineage>
        <taxon>Bacteria</taxon>
        <taxon>Bacillati</taxon>
        <taxon>Actinomycetota</taxon>
        <taxon>Actinomycetes</taxon>
        <taxon>Kitasatosporales</taxon>
        <taxon>Streptomycetaceae</taxon>
        <taxon>Streptomyces</taxon>
    </lineage>
</organism>
<evidence type="ECO:0000256" key="1">
    <source>
        <dbReference type="ARBA" id="ARBA00005715"/>
    </source>
</evidence>
<keyword evidence="5" id="KW-0067">ATP-binding</keyword>
<evidence type="ECO:0000259" key="8">
    <source>
        <dbReference type="Pfam" id="PF07005"/>
    </source>
</evidence>
<dbReference type="EMBL" id="JBHMCT010000019">
    <property type="protein sequence ID" value="MFB9557756.1"/>
    <property type="molecule type" value="Genomic_DNA"/>
</dbReference>
<evidence type="ECO:0000256" key="5">
    <source>
        <dbReference type="ARBA" id="ARBA00022840"/>
    </source>
</evidence>
<reference evidence="10 11" key="1">
    <citation type="submission" date="2024-09" db="EMBL/GenBank/DDBJ databases">
        <authorList>
            <person name="Sun Q."/>
            <person name="Mori K."/>
        </authorList>
    </citation>
    <scope>NUCLEOTIDE SEQUENCE [LARGE SCALE GENOMIC DNA]</scope>
    <source>
        <strain evidence="10 11">JCM 4414</strain>
    </source>
</reference>
<dbReference type="Pfam" id="PF07005">
    <property type="entry name" value="SBD_N"/>
    <property type="match status" value="1"/>
</dbReference>
<keyword evidence="2 10" id="KW-0808">Transferase</keyword>
<keyword evidence="4 10" id="KW-0418">Kinase</keyword>
<gene>
    <name evidence="10" type="ORF">ACFFTP_26680</name>
</gene>
<dbReference type="GO" id="GO:0016301">
    <property type="term" value="F:kinase activity"/>
    <property type="evidence" value="ECO:0007669"/>
    <property type="project" value="UniProtKB-KW"/>
</dbReference>
<name>A0ABV5QW61_9ACTN</name>
<dbReference type="Gene3D" id="3.40.50.10840">
    <property type="entry name" value="Putative sugar-binding, N-terminal domain"/>
    <property type="match status" value="1"/>
</dbReference>
<evidence type="ECO:0000259" key="9">
    <source>
        <dbReference type="Pfam" id="PF17042"/>
    </source>
</evidence>
<evidence type="ECO:0000256" key="6">
    <source>
        <dbReference type="ARBA" id="ARBA00023277"/>
    </source>
</evidence>
<feature type="domain" description="Four-carbon acid sugar kinase nucleotide binding" evidence="9">
    <location>
        <begin position="326"/>
        <end position="407"/>
    </location>
</feature>
<evidence type="ECO:0000256" key="7">
    <source>
        <dbReference type="SAM" id="MobiDB-lite"/>
    </source>
</evidence>
<dbReference type="InterPro" id="IPR037051">
    <property type="entry name" value="4-carb_acid_sugar_kinase_N_sf"/>
</dbReference>
<dbReference type="InterPro" id="IPR031475">
    <property type="entry name" value="NBD_C"/>
</dbReference>
<evidence type="ECO:0000313" key="11">
    <source>
        <dbReference type="Proteomes" id="UP001589716"/>
    </source>
</evidence>
<dbReference type="Proteomes" id="UP001589716">
    <property type="component" value="Unassembled WGS sequence"/>
</dbReference>
<comment type="similarity">
    <text evidence="1">Belongs to the four-carbon acid sugar kinase family.</text>
</comment>
<evidence type="ECO:0000313" key="10">
    <source>
        <dbReference type="EMBL" id="MFB9557756.1"/>
    </source>
</evidence>
<dbReference type="InterPro" id="IPR010737">
    <property type="entry name" value="4-carb_acid_sugar_kinase_N"/>
</dbReference>
<keyword evidence="11" id="KW-1185">Reference proteome</keyword>
<evidence type="ECO:0000256" key="2">
    <source>
        <dbReference type="ARBA" id="ARBA00022679"/>
    </source>
</evidence>
<evidence type="ECO:0000256" key="3">
    <source>
        <dbReference type="ARBA" id="ARBA00022741"/>
    </source>
</evidence>
<feature type="region of interest" description="Disordered" evidence="7">
    <location>
        <begin position="164"/>
        <end position="207"/>
    </location>
</feature>
<keyword evidence="6" id="KW-0119">Carbohydrate metabolism</keyword>
<dbReference type="RefSeq" id="WP_345485149.1">
    <property type="nucleotide sequence ID" value="NZ_BAAAWU010000001.1"/>
</dbReference>